<dbReference type="GO" id="GO:0052621">
    <property type="term" value="F:diguanylate cyclase activity"/>
    <property type="evidence" value="ECO:0007669"/>
    <property type="project" value="UniProtKB-EC"/>
</dbReference>
<evidence type="ECO:0000256" key="3">
    <source>
        <dbReference type="SAM" id="Coils"/>
    </source>
</evidence>
<dbReference type="PANTHER" id="PTHR45138:SF9">
    <property type="entry name" value="DIGUANYLATE CYCLASE DGCM-RELATED"/>
    <property type="match status" value="1"/>
</dbReference>
<accession>A0A1H9IIM5</accession>
<keyword evidence="3" id="KW-0175">Coiled coil</keyword>
<dbReference type="FunFam" id="3.30.70.270:FF:000001">
    <property type="entry name" value="Diguanylate cyclase domain protein"/>
    <property type="match status" value="1"/>
</dbReference>
<dbReference type="InterPro" id="IPR043128">
    <property type="entry name" value="Rev_trsase/Diguanyl_cyclase"/>
</dbReference>
<comment type="catalytic activity">
    <reaction evidence="2">
        <text>2 GTP = 3',3'-c-di-GMP + 2 diphosphate</text>
        <dbReference type="Rhea" id="RHEA:24898"/>
        <dbReference type="ChEBI" id="CHEBI:33019"/>
        <dbReference type="ChEBI" id="CHEBI:37565"/>
        <dbReference type="ChEBI" id="CHEBI:58805"/>
        <dbReference type="EC" id="2.7.7.65"/>
    </reaction>
</comment>
<dbReference type="SUPFAM" id="SSF55073">
    <property type="entry name" value="Nucleotide cyclase"/>
    <property type="match status" value="1"/>
</dbReference>
<dbReference type="RefSeq" id="WP_091454130.1">
    <property type="nucleotide sequence ID" value="NZ_FOGD01000002.1"/>
</dbReference>
<dbReference type="PROSITE" id="PS50887">
    <property type="entry name" value="GGDEF"/>
    <property type="match status" value="1"/>
</dbReference>
<dbReference type="InterPro" id="IPR050469">
    <property type="entry name" value="Diguanylate_Cyclase"/>
</dbReference>
<dbReference type="STRING" id="180197.SAMN02982919_01132"/>
<evidence type="ECO:0000256" key="1">
    <source>
        <dbReference type="ARBA" id="ARBA00012528"/>
    </source>
</evidence>
<proteinExistence type="predicted"/>
<dbReference type="Pfam" id="PF00990">
    <property type="entry name" value="GGDEF"/>
    <property type="match status" value="1"/>
</dbReference>
<reference evidence="5 6" key="1">
    <citation type="submission" date="2016-10" db="EMBL/GenBank/DDBJ databases">
        <authorList>
            <person name="de Groot N.N."/>
        </authorList>
    </citation>
    <scope>NUCLEOTIDE SEQUENCE [LARGE SCALE GENOMIC DNA]</scope>
    <source>
        <strain evidence="5 6">ATCC 35958</strain>
    </source>
</reference>
<evidence type="ECO:0000313" key="6">
    <source>
        <dbReference type="Proteomes" id="UP000199766"/>
    </source>
</evidence>
<name>A0A1H9IIM5_9BURK</name>
<dbReference type="SMART" id="SM00267">
    <property type="entry name" value="GGDEF"/>
    <property type="match status" value="1"/>
</dbReference>
<dbReference type="OrthoDB" id="9813903at2"/>
<sequence length="514" mass="57328">MAQRPPSDIARETLKQLAVRRLSPTPANYQALYDEIAEVRSPVPFPEGPLRYILRVIPGQTPAQKRLLEQFESAVALHDWVGLQNVLVAYAKLGLHPLEASNAEPPPPPGTTTALAVVLPNELAEQIARMVEYTLPALDSEDARVHMLGEQLIQFLRQPQPPASTAQLMLANFSYRLSFATEDQAAIRSTLLELLHMIFQNIAALSSDDQWLTGQAEALIAATSQTLSLRRLDDVRLRLKDVIFKQTEAKGRMVEAQEQMKELLAVFIDRLATFSQSSGQYQEQIERCAAQLEKATALHEITPVLKEVMAATRSLALDSRVAHGELSDLRQRTEEKQAEMARLQQELDRVSAQARHDPLTGTLNRKGLDEVMERELARARRQGTPLCFALLDVDNFKQINDTLGHETGDAALVHLADVVREVMRPQDMLARYGGEEFVLVLPDTTLVKGMDAMQRLQRELSTRFFLQGPEKVLITFSAGVAEIESGETSTEALRRADQGMYLAKRTGKNRVMAA</sequence>
<feature type="domain" description="GGDEF" evidence="4">
    <location>
        <begin position="384"/>
        <end position="514"/>
    </location>
</feature>
<organism evidence="5 6">
    <name type="scientific">Giesbergeria anulus</name>
    <dbReference type="NCBI Taxonomy" id="180197"/>
    <lineage>
        <taxon>Bacteria</taxon>
        <taxon>Pseudomonadati</taxon>
        <taxon>Pseudomonadota</taxon>
        <taxon>Betaproteobacteria</taxon>
        <taxon>Burkholderiales</taxon>
        <taxon>Comamonadaceae</taxon>
        <taxon>Giesbergeria</taxon>
    </lineage>
</organism>
<dbReference type="InterPro" id="IPR000160">
    <property type="entry name" value="GGDEF_dom"/>
</dbReference>
<keyword evidence="6" id="KW-1185">Reference proteome</keyword>
<evidence type="ECO:0000259" key="4">
    <source>
        <dbReference type="PROSITE" id="PS50887"/>
    </source>
</evidence>
<evidence type="ECO:0000256" key="2">
    <source>
        <dbReference type="ARBA" id="ARBA00034247"/>
    </source>
</evidence>
<dbReference type="Proteomes" id="UP000199766">
    <property type="component" value="Unassembled WGS sequence"/>
</dbReference>
<feature type="coiled-coil region" evidence="3">
    <location>
        <begin position="326"/>
        <end position="353"/>
    </location>
</feature>
<dbReference type="AlphaFoldDB" id="A0A1H9IIM5"/>
<dbReference type="EMBL" id="FOGD01000002">
    <property type="protein sequence ID" value="SEQ74399.1"/>
    <property type="molecule type" value="Genomic_DNA"/>
</dbReference>
<dbReference type="CDD" id="cd01949">
    <property type="entry name" value="GGDEF"/>
    <property type="match status" value="1"/>
</dbReference>
<dbReference type="EC" id="2.7.7.65" evidence="1"/>
<dbReference type="Gene3D" id="3.30.70.270">
    <property type="match status" value="1"/>
</dbReference>
<gene>
    <name evidence="5" type="ORF">SAMN02982919_01132</name>
</gene>
<dbReference type="InterPro" id="IPR029787">
    <property type="entry name" value="Nucleotide_cyclase"/>
</dbReference>
<evidence type="ECO:0000313" key="5">
    <source>
        <dbReference type="EMBL" id="SEQ74399.1"/>
    </source>
</evidence>
<dbReference type="PANTHER" id="PTHR45138">
    <property type="entry name" value="REGULATORY COMPONENTS OF SENSORY TRANSDUCTION SYSTEM"/>
    <property type="match status" value="1"/>
</dbReference>
<protein>
    <recommendedName>
        <fullName evidence="1">diguanylate cyclase</fullName>
        <ecNumber evidence="1">2.7.7.65</ecNumber>
    </recommendedName>
</protein>
<dbReference type="NCBIfam" id="TIGR00254">
    <property type="entry name" value="GGDEF"/>
    <property type="match status" value="1"/>
</dbReference>